<name>A0AAD5LW13_PARTN</name>
<organism evidence="1 2">
    <name type="scientific">Parelaphostrongylus tenuis</name>
    <name type="common">Meningeal worm</name>
    <dbReference type="NCBI Taxonomy" id="148309"/>
    <lineage>
        <taxon>Eukaryota</taxon>
        <taxon>Metazoa</taxon>
        <taxon>Ecdysozoa</taxon>
        <taxon>Nematoda</taxon>
        <taxon>Chromadorea</taxon>
        <taxon>Rhabditida</taxon>
        <taxon>Rhabditina</taxon>
        <taxon>Rhabditomorpha</taxon>
        <taxon>Strongyloidea</taxon>
        <taxon>Metastrongylidae</taxon>
        <taxon>Parelaphostrongylus</taxon>
    </lineage>
</organism>
<gene>
    <name evidence="1" type="ORF">KIN20_002594</name>
</gene>
<evidence type="ECO:0000313" key="2">
    <source>
        <dbReference type="Proteomes" id="UP001196413"/>
    </source>
</evidence>
<sequence length="70" mass="8411">MTVLRQEKRLHHWEKLYYEFTDLMCPYYQVDFQFLTAVANSVFAEERRHSSYCVRCVPAVNYANKGVNEN</sequence>
<accession>A0AAD5LW13</accession>
<comment type="caution">
    <text evidence="1">The sequence shown here is derived from an EMBL/GenBank/DDBJ whole genome shotgun (WGS) entry which is preliminary data.</text>
</comment>
<keyword evidence="2" id="KW-1185">Reference proteome</keyword>
<dbReference type="EMBL" id="JAHQIW010000325">
    <property type="protein sequence ID" value="KAJ1347520.1"/>
    <property type="molecule type" value="Genomic_DNA"/>
</dbReference>
<reference evidence="1" key="1">
    <citation type="submission" date="2021-06" db="EMBL/GenBank/DDBJ databases">
        <title>Parelaphostrongylus tenuis whole genome reference sequence.</title>
        <authorList>
            <person name="Garwood T.J."/>
            <person name="Larsen P.A."/>
            <person name="Fountain-Jones N.M."/>
            <person name="Garbe J.R."/>
            <person name="Macchietto M.G."/>
            <person name="Kania S.A."/>
            <person name="Gerhold R.W."/>
            <person name="Richards J.E."/>
            <person name="Wolf T.M."/>
        </authorList>
    </citation>
    <scope>NUCLEOTIDE SEQUENCE</scope>
    <source>
        <strain evidence="1">MNPRO001-30</strain>
        <tissue evidence="1">Meninges</tissue>
    </source>
</reference>
<protein>
    <submittedName>
        <fullName evidence="1">Uncharacterized protein</fullName>
    </submittedName>
</protein>
<proteinExistence type="predicted"/>
<evidence type="ECO:0000313" key="1">
    <source>
        <dbReference type="EMBL" id="KAJ1347520.1"/>
    </source>
</evidence>
<dbReference type="Proteomes" id="UP001196413">
    <property type="component" value="Unassembled WGS sequence"/>
</dbReference>
<dbReference type="AlphaFoldDB" id="A0AAD5LW13"/>